<keyword evidence="3 6" id="KW-0812">Transmembrane</keyword>
<evidence type="ECO:0000313" key="7">
    <source>
        <dbReference type="EMBL" id="OEH85800.1"/>
    </source>
</evidence>
<feature type="transmembrane region" description="Helical" evidence="6">
    <location>
        <begin position="54"/>
        <end position="75"/>
    </location>
</feature>
<dbReference type="AlphaFoldDB" id="A0A1E5L6L8"/>
<dbReference type="OrthoDB" id="1653617at2"/>
<dbReference type="STRING" id="1390249.BHU72_03190"/>
<comment type="caution">
    <text evidence="7">The sequence shown here is derived from an EMBL/GenBank/DDBJ whole genome shotgun (WGS) entry which is preliminary data.</text>
</comment>
<evidence type="ECO:0000256" key="6">
    <source>
        <dbReference type="SAM" id="Phobius"/>
    </source>
</evidence>
<sequence>MNQIKLGGRTLKTGLAITIAVGICHLFGIEPAIFAAVSAVVNLQPTVYQSYINALQQIGITFTGIIIGLILAMTLGNSAVAMGISSILIIIIALRLRWNSVILIGIVTVIFIIDTQNDYFYEHAFSRISVIFIGLIVALFVNVFLAPPDHRKSIVDNIMKFHDDVTGILYHKITNILQRMDPDEAQNHNILELQKQIDPLRDSLNLFKQEIRVLPYSTQANEFHVSSQCLEDLQQFNTQLLHKIILLSDMEQERTKRIATRKKLPYSNEFQRVIDRIQNANEQIFRNSGLIHRQVLQQKLEGNWEKVSVFDDSLELQLEAWHNEHAGDPFYMQALMEISILLYEIRLIAREQYRLFKSLANE</sequence>
<keyword evidence="4 6" id="KW-1133">Transmembrane helix</keyword>
<dbReference type="Proteomes" id="UP000095255">
    <property type="component" value="Unassembled WGS sequence"/>
</dbReference>
<feature type="transmembrane region" description="Helical" evidence="6">
    <location>
        <begin position="12"/>
        <end position="34"/>
    </location>
</feature>
<reference evidence="7 8" key="1">
    <citation type="submission" date="2016-09" db="EMBL/GenBank/DDBJ databases">
        <title>Desulfuribacillus arsenicus sp. nov., an obligately anaerobic, dissimilatory arsenic- and antimonate-reducing bacterium isolated from anoxic sediments.</title>
        <authorList>
            <person name="Abin C.A."/>
            <person name="Hollibaugh J.T."/>
        </authorList>
    </citation>
    <scope>NUCLEOTIDE SEQUENCE [LARGE SCALE GENOMIC DNA]</scope>
    <source>
        <strain evidence="7 8">MLFW-2</strain>
    </source>
</reference>
<dbReference type="Pfam" id="PF06081">
    <property type="entry name" value="ArAE_1"/>
    <property type="match status" value="1"/>
</dbReference>
<protein>
    <submittedName>
        <fullName evidence="7">Uncharacterized protein</fullName>
    </submittedName>
</protein>
<evidence type="ECO:0000256" key="2">
    <source>
        <dbReference type="ARBA" id="ARBA00022475"/>
    </source>
</evidence>
<keyword evidence="8" id="KW-1185">Reference proteome</keyword>
<dbReference type="EMBL" id="MJAT01000012">
    <property type="protein sequence ID" value="OEH85800.1"/>
    <property type="molecule type" value="Genomic_DNA"/>
</dbReference>
<dbReference type="InterPro" id="IPR052984">
    <property type="entry name" value="UPF0421"/>
</dbReference>
<gene>
    <name evidence="7" type="ORF">BHU72_03190</name>
</gene>
<feature type="transmembrane region" description="Helical" evidence="6">
    <location>
        <begin position="87"/>
        <end position="113"/>
    </location>
</feature>
<feature type="transmembrane region" description="Helical" evidence="6">
    <location>
        <begin position="125"/>
        <end position="145"/>
    </location>
</feature>
<comment type="subcellular location">
    <subcellularLocation>
        <location evidence="1">Cell membrane</location>
        <topology evidence="1">Multi-pass membrane protein</topology>
    </subcellularLocation>
</comment>
<evidence type="ECO:0000256" key="4">
    <source>
        <dbReference type="ARBA" id="ARBA00022989"/>
    </source>
</evidence>
<organism evidence="7 8">
    <name type="scientific">Desulfuribacillus stibiiarsenatis</name>
    <dbReference type="NCBI Taxonomy" id="1390249"/>
    <lineage>
        <taxon>Bacteria</taxon>
        <taxon>Bacillati</taxon>
        <taxon>Bacillota</taxon>
        <taxon>Desulfuribacillia</taxon>
        <taxon>Desulfuribacillales</taxon>
        <taxon>Desulfuribacillaceae</taxon>
        <taxon>Desulfuribacillus</taxon>
    </lineage>
</organism>
<keyword evidence="5 6" id="KW-0472">Membrane</keyword>
<evidence type="ECO:0000256" key="1">
    <source>
        <dbReference type="ARBA" id="ARBA00004651"/>
    </source>
</evidence>
<evidence type="ECO:0000313" key="8">
    <source>
        <dbReference type="Proteomes" id="UP000095255"/>
    </source>
</evidence>
<dbReference type="PANTHER" id="PTHR40064">
    <property type="entry name" value="MEMBRANE PROTEIN-RELATED"/>
    <property type="match status" value="1"/>
</dbReference>
<evidence type="ECO:0000256" key="3">
    <source>
        <dbReference type="ARBA" id="ARBA00022692"/>
    </source>
</evidence>
<accession>A0A1E5L6L8</accession>
<evidence type="ECO:0000256" key="5">
    <source>
        <dbReference type="ARBA" id="ARBA00023136"/>
    </source>
</evidence>
<name>A0A1E5L6L8_9FIRM</name>
<keyword evidence="2" id="KW-1003">Cell membrane</keyword>
<dbReference type="PANTHER" id="PTHR40064:SF1">
    <property type="entry name" value="MEMBRANE PROTEIN"/>
    <property type="match status" value="1"/>
</dbReference>
<proteinExistence type="predicted"/>
<dbReference type="RefSeq" id="WP_069701883.1">
    <property type="nucleotide sequence ID" value="NZ_MJAT01000012.1"/>
</dbReference>
<dbReference type="GO" id="GO:0005886">
    <property type="term" value="C:plasma membrane"/>
    <property type="evidence" value="ECO:0007669"/>
    <property type="project" value="UniProtKB-SubCell"/>
</dbReference>
<dbReference type="InterPro" id="IPR010343">
    <property type="entry name" value="ArAE_1"/>
</dbReference>